<accession>G2YTU4</accession>
<organism evidence="1 2">
    <name type="scientific">Botryotinia fuckeliana (strain T4)</name>
    <name type="common">Noble rot fungus</name>
    <name type="synonym">Botrytis cinerea</name>
    <dbReference type="NCBI Taxonomy" id="999810"/>
    <lineage>
        <taxon>Eukaryota</taxon>
        <taxon>Fungi</taxon>
        <taxon>Dikarya</taxon>
        <taxon>Ascomycota</taxon>
        <taxon>Pezizomycotina</taxon>
        <taxon>Leotiomycetes</taxon>
        <taxon>Helotiales</taxon>
        <taxon>Sclerotiniaceae</taxon>
        <taxon>Botrytis</taxon>
    </lineage>
</organism>
<dbReference type="Proteomes" id="UP000008177">
    <property type="component" value="Unplaced contigs"/>
</dbReference>
<sequence>MTARYSKLLSWLISMFKPTLDVHDAFFESLNVDYLTKKLALGIDNETMKLSNV</sequence>
<dbReference type="HOGENOM" id="CLU_3068448_0_0_1"/>
<dbReference type="EMBL" id="FQ790352">
    <property type="protein sequence ID" value="CCD54854.1"/>
    <property type="molecule type" value="Genomic_DNA"/>
</dbReference>
<evidence type="ECO:0000313" key="2">
    <source>
        <dbReference type="Proteomes" id="UP000008177"/>
    </source>
</evidence>
<proteinExistence type="predicted"/>
<protein>
    <submittedName>
        <fullName evidence="1">Uncharacterized protein</fullName>
    </submittedName>
</protein>
<gene>
    <name evidence="1" type="ORF">BofuT4_uP161430.1</name>
</gene>
<name>G2YTU4_BOTF4</name>
<dbReference type="InParanoid" id="G2YTU4"/>
<dbReference type="AlphaFoldDB" id="G2YTU4"/>
<evidence type="ECO:0000313" key="1">
    <source>
        <dbReference type="EMBL" id="CCD54854.1"/>
    </source>
</evidence>
<reference evidence="2" key="1">
    <citation type="journal article" date="2011" name="PLoS Genet.">
        <title>Genomic analysis of the necrotrophic fungal pathogens Sclerotinia sclerotiorum and Botrytis cinerea.</title>
        <authorList>
            <person name="Amselem J."/>
            <person name="Cuomo C.A."/>
            <person name="van Kan J.A."/>
            <person name="Viaud M."/>
            <person name="Benito E.P."/>
            <person name="Couloux A."/>
            <person name="Coutinho P.M."/>
            <person name="de Vries R.P."/>
            <person name="Dyer P.S."/>
            <person name="Fillinger S."/>
            <person name="Fournier E."/>
            <person name="Gout L."/>
            <person name="Hahn M."/>
            <person name="Kohn L."/>
            <person name="Lapalu N."/>
            <person name="Plummer K.M."/>
            <person name="Pradier J.M."/>
            <person name="Quevillon E."/>
            <person name="Sharon A."/>
            <person name="Simon A."/>
            <person name="ten Have A."/>
            <person name="Tudzynski B."/>
            <person name="Tudzynski P."/>
            <person name="Wincker P."/>
            <person name="Andrew M."/>
            <person name="Anthouard V."/>
            <person name="Beever R.E."/>
            <person name="Beffa R."/>
            <person name="Benoit I."/>
            <person name="Bouzid O."/>
            <person name="Brault B."/>
            <person name="Chen Z."/>
            <person name="Choquer M."/>
            <person name="Collemare J."/>
            <person name="Cotton P."/>
            <person name="Danchin E.G."/>
            <person name="Da Silva C."/>
            <person name="Gautier A."/>
            <person name="Giraud C."/>
            <person name="Giraud T."/>
            <person name="Gonzalez C."/>
            <person name="Grossetete S."/>
            <person name="Guldener U."/>
            <person name="Henrissat B."/>
            <person name="Howlett B.J."/>
            <person name="Kodira C."/>
            <person name="Kretschmer M."/>
            <person name="Lappartient A."/>
            <person name="Leroch M."/>
            <person name="Levis C."/>
            <person name="Mauceli E."/>
            <person name="Neuveglise C."/>
            <person name="Oeser B."/>
            <person name="Pearson M."/>
            <person name="Poulain J."/>
            <person name="Poussereau N."/>
            <person name="Quesneville H."/>
            <person name="Rascle C."/>
            <person name="Schumacher J."/>
            <person name="Segurens B."/>
            <person name="Sexton A."/>
            <person name="Silva E."/>
            <person name="Sirven C."/>
            <person name="Soanes D.M."/>
            <person name="Talbot N.J."/>
            <person name="Templeton M."/>
            <person name="Yandava C."/>
            <person name="Yarden O."/>
            <person name="Zeng Q."/>
            <person name="Rollins J.A."/>
            <person name="Lebrun M.H."/>
            <person name="Dickman M."/>
        </authorList>
    </citation>
    <scope>NUCLEOTIDE SEQUENCE [LARGE SCALE GENOMIC DNA]</scope>
    <source>
        <strain evidence="2">T4</strain>
    </source>
</reference>